<dbReference type="EMBL" id="JAABNT010000018">
    <property type="protein sequence ID" value="NEK24606.1"/>
    <property type="molecule type" value="Genomic_DNA"/>
</dbReference>
<dbReference type="GO" id="GO:0016787">
    <property type="term" value="F:hydrolase activity"/>
    <property type="evidence" value="ECO:0007669"/>
    <property type="project" value="UniProtKB-KW"/>
</dbReference>
<dbReference type="PANTHER" id="PTHR43081:SF19">
    <property type="entry name" value="PH-SENSITIVE ADENYLATE CYCLASE RV1264"/>
    <property type="match status" value="1"/>
</dbReference>
<evidence type="ECO:0000259" key="1">
    <source>
        <dbReference type="PROSITE" id="PS50125"/>
    </source>
</evidence>
<evidence type="ECO:0000313" key="3">
    <source>
        <dbReference type="Proteomes" id="UP000468591"/>
    </source>
</evidence>
<dbReference type="PANTHER" id="PTHR43081">
    <property type="entry name" value="ADENYLATE CYCLASE, TERMINAL-DIFFERENTIATION SPECIFIC-RELATED"/>
    <property type="match status" value="1"/>
</dbReference>
<evidence type="ECO:0000313" key="2">
    <source>
        <dbReference type="EMBL" id="NEK24606.1"/>
    </source>
</evidence>
<dbReference type="GO" id="GO:0035556">
    <property type="term" value="P:intracellular signal transduction"/>
    <property type="evidence" value="ECO:0007669"/>
    <property type="project" value="InterPro"/>
</dbReference>
<keyword evidence="2" id="KW-0378">Hydrolase</keyword>
<dbReference type="Gene3D" id="3.30.70.1230">
    <property type="entry name" value="Nucleotide cyclase"/>
    <property type="match status" value="1"/>
</dbReference>
<dbReference type="GO" id="GO:0006171">
    <property type="term" value="P:cAMP biosynthetic process"/>
    <property type="evidence" value="ECO:0007669"/>
    <property type="project" value="TreeGrafter"/>
</dbReference>
<dbReference type="AlphaFoldDB" id="A0A6P0CHM8"/>
<dbReference type="PROSITE" id="PS50125">
    <property type="entry name" value="GUANYLATE_CYCLASE_2"/>
    <property type="match status" value="1"/>
</dbReference>
<reference evidence="2 3" key="1">
    <citation type="submission" date="2020-01" db="EMBL/GenBank/DDBJ databases">
        <title>Sulfitobacter sediminilitoris sp. nov., isolated from a tidal flat.</title>
        <authorList>
            <person name="Park S."/>
            <person name="Yoon J.-H."/>
        </authorList>
    </citation>
    <scope>NUCLEOTIDE SEQUENCE [LARGE SCALE GENOMIC DNA]</scope>
    <source>
        <strain evidence="2 3">JBTF-M27</strain>
    </source>
</reference>
<dbReference type="CDD" id="cd07302">
    <property type="entry name" value="CHD"/>
    <property type="match status" value="1"/>
</dbReference>
<sequence>MERRLAAVLVADMVGYSRLIERDEINTLNRQKQHRRELIDPEIERNRGRIVKTTGDGMIAEFASARDAARCAIDIQIGMAGREESHDADNRIQYRVGINIGDVIFDGDDMFGDGVNVAARLESLAEPGGVCISDIVHQTISDGLNETFRDLGSQRIKNISRPIRVWQWAMNQPKQLESPVLSQGQKVRFCSSEDGTQIAWARVGEGAPVLRAPHWMSHLEYEWNNPLFGPFINRFAKATAYHRFDQRGNGLSDRHITNISIAAIRQDMEAVVAAAGLDRFALFAASQGAGFAVDYAARYPEKVTCIVFLGGYLRGSLARKCPEQEKFYNLSRQMIEDGWGSPNPIYRHFFTSGFAPDCDAGTLSMFDELQRVATDTGDALRLFDMLSNFDFKDQAEGLRVPTLVLHARGDRRAPVEEGRLIARTIPGAEFIELPGNNHMLTEGMPDFDQFFEHALPFIRAHTLQQS</sequence>
<organism evidence="2 3">
    <name type="scientific">Sulfitobacter sediminilitoris</name>
    <dbReference type="NCBI Taxonomy" id="2698830"/>
    <lineage>
        <taxon>Bacteria</taxon>
        <taxon>Pseudomonadati</taxon>
        <taxon>Pseudomonadota</taxon>
        <taxon>Alphaproteobacteria</taxon>
        <taxon>Rhodobacterales</taxon>
        <taxon>Roseobacteraceae</taxon>
        <taxon>Sulfitobacter</taxon>
    </lineage>
</organism>
<dbReference type="SUPFAM" id="SSF53474">
    <property type="entry name" value="alpha/beta-Hydrolases"/>
    <property type="match status" value="1"/>
</dbReference>
<dbReference type="InterPro" id="IPR029787">
    <property type="entry name" value="Nucleotide_cyclase"/>
</dbReference>
<dbReference type="Proteomes" id="UP000468591">
    <property type="component" value="Unassembled WGS sequence"/>
</dbReference>
<dbReference type="Pfam" id="PF00211">
    <property type="entry name" value="Guanylate_cyc"/>
    <property type="match status" value="1"/>
</dbReference>
<proteinExistence type="predicted"/>
<keyword evidence="3" id="KW-1185">Reference proteome</keyword>
<name>A0A6P0CHM8_9RHOB</name>
<dbReference type="InterPro" id="IPR029058">
    <property type="entry name" value="AB_hydrolase_fold"/>
</dbReference>
<dbReference type="InterPro" id="IPR001054">
    <property type="entry name" value="A/G_cyclase"/>
</dbReference>
<gene>
    <name evidence="2" type="ORF">GV827_19685</name>
</gene>
<dbReference type="Pfam" id="PF00561">
    <property type="entry name" value="Abhydrolase_1"/>
    <property type="match status" value="1"/>
</dbReference>
<accession>A0A6P0CHM8</accession>
<dbReference type="SUPFAM" id="SSF55073">
    <property type="entry name" value="Nucleotide cyclase"/>
    <property type="match status" value="1"/>
</dbReference>
<dbReference type="RefSeq" id="WP_164355554.1">
    <property type="nucleotide sequence ID" value="NZ_JBHSVZ010000001.1"/>
</dbReference>
<dbReference type="GO" id="GO:0004016">
    <property type="term" value="F:adenylate cyclase activity"/>
    <property type="evidence" value="ECO:0007669"/>
    <property type="project" value="UniProtKB-ARBA"/>
</dbReference>
<dbReference type="Gene3D" id="3.40.50.1820">
    <property type="entry name" value="alpha/beta hydrolase"/>
    <property type="match status" value="1"/>
</dbReference>
<dbReference type="InterPro" id="IPR000073">
    <property type="entry name" value="AB_hydrolase_1"/>
</dbReference>
<comment type="caution">
    <text evidence="2">The sequence shown here is derived from an EMBL/GenBank/DDBJ whole genome shotgun (WGS) entry which is preliminary data.</text>
</comment>
<protein>
    <submittedName>
        <fullName evidence="2">Alpha/beta fold hydrolase</fullName>
    </submittedName>
</protein>
<dbReference type="InterPro" id="IPR050697">
    <property type="entry name" value="Adenylyl/Guanylyl_Cyclase_3/4"/>
</dbReference>
<feature type="domain" description="Guanylate cyclase" evidence="1">
    <location>
        <begin position="7"/>
        <end position="122"/>
    </location>
</feature>